<protein>
    <recommendedName>
        <fullName evidence="4">DNA primase/polymerase bifunctional N-terminal domain-containing protein</fullName>
    </recommendedName>
</protein>
<evidence type="ECO:0008006" key="4">
    <source>
        <dbReference type="Google" id="ProtNLM"/>
    </source>
</evidence>
<reference evidence="2 3" key="1">
    <citation type="submission" date="2023-08" db="EMBL/GenBank/DDBJ databases">
        <title>Pathogen: clinical or host-associated sample.</title>
        <authorList>
            <person name="Hergert J."/>
            <person name="Casey R."/>
            <person name="Wagner J."/>
            <person name="Young E.L."/>
            <person name="Oakeson K.F."/>
        </authorList>
    </citation>
    <scope>NUCLEOTIDE SEQUENCE [LARGE SCALE GENOMIC DNA]</scope>
    <source>
        <strain evidence="2 3">1760953</strain>
    </source>
</reference>
<dbReference type="RefSeq" id="WP_306038368.1">
    <property type="nucleotide sequence ID" value="NZ_CP132302.1"/>
</dbReference>
<feature type="compositionally biased region" description="Basic and acidic residues" evidence="1">
    <location>
        <begin position="73"/>
        <end position="83"/>
    </location>
</feature>
<organism evidence="2 3">
    <name type="scientific">Shinella sumterensis</name>
    <dbReference type="NCBI Taxonomy" id="1967501"/>
    <lineage>
        <taxon>Bacteria</taxon>
        <taxon>Pseudomonadati</taxon>
        <taxon>Pseudomonadota</taxon>
        <taxon>Alphaproteobacteria</taxon>
        <taxon>Hyphomicrobiales</taxon>
        <taxon>Rhizobiaceae</taxon>
        <taxon>Shinella</taxon>
    </lineage>
</organism>
<proteinExistence type="predicted"/>
<keyword evidence="3" id="KW-1185">Reference proteome</keyword>
<dbReference type="AlphaFoldDB" id="A0AA50CP70"/>
<dbReference type="EMBL" id="CP132302">
    <property type="protein sequence ID" value="WLR98743.1"/>
    <property type="molecule type" value="Genomic_DNA"/>
</dbReference>
<evidence type="ECO:0000313" key="2">
    <source>
        <dbReference type="EMBL" id="WLR98743.1"/>
    </source>
</evidence>
<evidence type="ECO:0000256" key="1">
    <source>
        <dbReference type="SAM" id="MobiDB-lite"/>
    </source>
</evidence>
<feature type="region of interest" description="Disordered" evidence="1">
    <location>
        <begin position="1"/>
        <end position="83"/>
    </location>
</feature>
<feature type="compositionally biased region" description="Low complexity" evidence="1">
    <location>
        <begin position="61"/>
        <end position="72"/>
    </location>
</feature>
<name>A0AA50CP70_9HYPH</name>
<sequence>MPRGPAHGAGSREAEAEASACDQQRIAQKKQRHRPGKGEWRHSKAGNMNIQHTSPDRNKSAWETAKAAARAPEAPKPDVKPEKRKLSPLAKAIDPLVEADYLPFLRPASPPGVTVLYKDGPKISDGKIPNLYDGNQWTGWKGWPDYKPTKDDQIRWSSWEGAGLALVTGEVTAFDVDIKVADADESELARRARSLIGAIGTMIARFSGVSSINDLPVRTRSGSSSCAILVRASEKFKKKKVYIKDRSSGAEFAVERLAAGQQVIIAGQHASGHPISCSLANFPFAELPTISTKTAHEILIAIRDEAEKHGFEATLDATKAGKLHQQRTGPLKPAEKVKHAIMKRRAEWLPYIVPCQIGASDAEWSIPSRDDRFGLDRDLQERLCIYPDGIYDFGTERSHNPVSLICEFGSIDEAGDISFGGCPEYGPDEDIPFAVVSDIEGVRRPTEAQAATWLCRQLGDPQMKVLPANTTLIGAMPALARAVGLDWNALGDEEAARHFEGDAENSDTDTDTDTDEAQRKRPLITIRAGDLASLATEAEAALVSAGADLYTRAGAIVRPVVEDLPAAKDRTATVPRTVKVSKESLTDYLARAADWQKFDKRSNSMVKADPTKQIAEIILSRDGEWKLPKLSGVVTTPTLRPDLSMLSEPGYDAATGLLLCRPPKMPGIPLAPTRAQAQEALALLESLISGFTFVSDADKSVALSMLMTPVVRGAMACAPLHAVRAPTPGSGKSYLTDLAAAISTGQPCPVITPHAEEKELEKRLGAALLYGQSLVSIDNLNGALSGDALCQMVDRPLVQVRPLGVSELVRIENKHTVFATGNNLHLVGDIVRRTIVCTIDTGLERPENRRFGSNPFDAILADRGKYVAAVITIVRAYQAAGFPSQQEGPASFGDWAKIVRSPLIWLGCADPVATMETARAEDPVLSALSAVMNAWRDSIGLDKPLSAGDLKACADLPAHPELHAALLSVAGDRSTISPLRLGHWLAKYKGRIVGGLKFEDQMDRHAKQKVWVLKPAGDAGVCGYLYDLTRRTVRLERPDAETPDTSIEQMVETPANTRITRKDIMSEPIGVFA</sequence>
<accession>A0AA50CP70</accession>
<dbReference type="Proteomes" id="UP001234585">
    <property type="component" value="Chromosome"/>
</dbReference>
<evidence type="ECO:0000313" key="3">
    <source>
        <dbReference type="Proteomes" id="UP001234585"/>
    </source>
</evidence>
<feature type="region of interest" description="Disordered" evidence="1">
    <location>
        <begin position="498"/>
        <end position="520"/>
    </location>
</feature>
<gene>
    <name evidence="2" type="ORF">Q9313_06900</name>
</gene>
<feature type="compositionally biased region" description="Acidic residues" evidence="1">
    <location>
        <begin position="502"/>
        <end position="515"/>
    </location>
</feature>